<keyword evidence="3" id="KW-1185">Reference proteome</keyword>
<accession>A0A8T0H4F1</accession>
<organism evidence="2 3">
    <name type="scientific">Ceratodon purpureus</name>
    <name type="common">Fire moss</name>
    <name type="synonym">Dicranum purpureum</name>
    <dbReference type="NCBI Taxonomy" id="3225"/>
    <lineage>
        <taxon>Eukaryota</taxon>
        <taxon>Viridiplantae</taxon>
        <taxon>Streptophyta</taxon>
        <taxon>Embryophyta</taxon>
        <taxon>Bryophyta</taxon>
        <taxon>Bryophytina</taxon>
        <taxon>Bryopsida</taxon>
        <taxon>Dicranidae</taxon>
        <taxon>Pseudoditrichales</taxon>
        <taxon>Ditrichaceae</taxon>
        <taxon>Ceratodon</taxon>
    </lineage>
</organism>
<dbReference type="AlphaFoldDB" id="A0A8T0H4F1"/>
<gene>
    <name evidence="2" type="ORF">KC19_8G173500</name>
</gene>
<reference evidence="2" key="1">
    <citation type="submission" date="2020-06" db="EMBL/GenBank/DDBJ databases">
        <title>WGS assembly of Ceratodon purpureus strain R40.</title>
        <authorList>
            <person name="Carey S.B."/>
            <person name="Jenkins J."/>
            <person name="Shu S."/>
            <person name="Lovell J.T."/>
            <person name="Sreedasyam A."/>
            <person name="Maumus F."/>
            <person name="Tiley G.P."/>
            <person name="Fernandez-Pozo N."/>
            <person name="Barry K."/>
            <person name="Chen C."/>
            <person name="Wang M."/>
            <person name="Lipzen A."/>
            <person name="Daum C."/>
            <person name="Saski C.A."/>
            <person name="Payton A.C."/>
            <person name="Mcbreen J.C."/>
            <person name="Conrad R.E."/>
            <person name="Kollar L.M."/>
            <person name="Olsson S."/>
            <person name="Huttunen S."/>
            <person name="Landis J.B."/>
            <person name="Wickett N.J."/>
            <person name="Johnson M.G."/>
            <person name="Rensing S.A."/>
            <person name="Grimwood J."/>
            <person name="Schmutz J."/>
            <person name="Mcdaniel S.F."/>
        </authorList>
    </citation>
    <scope>NUCLEOTIDE SEQUENCE</scope>
    <source>
        <strain evidence="2">R40</strain>
    </source>
</reference>
<protein>
    <submittedName>
        <fullName evidence="2">Uncharacterized protein</fullName>
    </submittedName>
</protein>
<evidence type="ECO:0000313" key="2">
    <source>
        <dbReference type="EMBL" id="KAG0565209.1"/>
    </source>
</evidence>
<comment type="caution">
    <text evidence="2">The sequence shown here is derived from an EMBL/GenBank/DDBJ whole genome shotgun (WGS) entry which is preliminary data.</text>
</comment>
<feature type="region of interest" description="Disordered" evidence="1">
    <location>
        <begin position="52"/>
        <end position="81"/>
    </location>
</feature>
<name>A0A8T0H4F1_CERPU</name>
<dbReference type="EMBL" id="CM026429">
    <property type="protein sequence ID" value="KAG0565209.1"/>
    <property type="molecule type" value="Genomic_DNA"/>
</dbReference>
<proteinExistence type="predicted"/>
<dbReference type="Proteomes" id="UP000822688">
    <property type="component" value="Chromosome 8"/>
</dbReference>
<evidence type="ECO:0000256" key="1">
    <source>
        <dbReference type="SAM" id="MobiDB-lite"/>
    </source>
</evidence>
<sequence>MMPTEIARMKPCALLLEDYFSWYDLSSIHLQTKIFGLGITTILDRASSLLRSLPSQQHPPTPSPHLSKSQDQQISKTSIKTTYSYTTHPYFTSPETS</sequence>
<evidence type="ECO:0000313" key="3">
    <source>
        <dbReference type="Proteomes" id="UP000822688"/>
    </source>
</evidence>